<dbReference type="EMBL" id="ML978066">
    <property type="protein sequence ID" value="KAF2022196.1"/>
    <property type="molecule type" value="Genomic_DNA"/>
</dbReference>
<dbReference type="InterPro" id="IPR027417">
    <property type="entry name" value="P-loop_NTPase"/>
</dbReference>
<keyword evidence="2" id="KW-1185">Reference proteome</keyword>
<accession>A0A6A5YAE5</accession>
<gene>
    <name evidence="1" type="ORF">BU24DRAFT_405085</name>
</gene>
<evidence type="ECO:0000313" key="2">
    <source>
        <dbReference type="Proteomes" id="UP000799778"/>
    </source>
</evidence>
<dbReference type="Proteomes" id="UP000799778">
    <property type="component" value="Unassembled WGS sequence"/>
</dbReference>
<evidence type="ECO:0008006" key="3">
    <source>
        <dbReference type="Google" id="ProtNLM"/>
    </source>
</evidence>
<protein>
    <recommendedName>
        <fullName evidence="3">DNA2/NAM7 helicase-like C-terminal domain-containing protein</fullName>
    </recommendedName>
</protein>
<organism evidence="1 2">
    <name type="scientific">Aaosphaeria arxii CBS 175.79</name>
    <dbReference type="NCBI Taxonomy" id="1450172"/>
    <lineage>
        <taxon>Eukaryota</taxon>
        <taxon>Fungi</taxon>
        <taxon>Dikarya</taxon>
        <taxon>Ascomycota</taxon>
        <taxon>Pezizomycotina</taxon>
        <taxon>Dothideomycetes</taxon>
        <taxon>Pleosporomycetidae</taxon>
        <taxon>Pleosporales</taxon>
        <taxon>Pleosporales incertae sedis</taxon>
        <taxon>Aaosphaeria</taxon>
    </lineage>
</organism>
<sequence>MHLSTRLAAAYCQQNSTVAFVDLEQLPAPQTDVSSSKFQIPAAIAIFDDLLNRLNSYDGKDITVLTAYIDQLSLLLALRTSTIAKPKSSQDYSMVKKLEKVTLSTIDGLNGEKSNVVLLDISVINISVYCKKQSGETLVSEENDLPGLATGGVWSDRWLINMERTTA</sequence>
<proteinExistence type="predicted"/>
<evidence type="ECO:0000313" key="1">
    <source>
        <dbReference type="EMBL" id="KAF2022196.1"/>
    </source>
</evidence>
<name>A0A6A5YAE5_9PLEO</name>
<dbReference type="RefSeq" id="XP_033390535.1">
    <property type="nucleotide sequence ID" value="XM_033525681.1"/>
</dbReference>
<dbReference type="Gene3D" id="3.40.50.300">
    <property type="entry name" value="P-loop containing nucleotide triphosphate hydrolases"/>
    <property type="match status" value="1"/>
</dbReference>
<dbReference type="AlphaFoldDB" id="A0A6A5YAE5"/>
<dbReference type="GeneID" id="54283078"/>
<reference evidence="1" key="1">
    <citation type="journal article" date="2020" name="Stud. Mycol.">
        <title>101 Dothideomycetes genomes: a test case for predicting lifestyles and emergence of pathogens.</title>
        <authorList>
            <person name="Haridas S."/>
            <person name="Albert R."/>
            <person name="Binder M."/>
            <person name="Bloem J."/>
            <person name="Labutti K."/>
            <person name="Salamov A."/>
            <person name="Andreopoulos B."/>
            <person name="Baker S."/>
            <person name="Barry K."/>
            <person name="Bills G."/>
            <person name="Bluhm B."/>
            <person name="Cannon C."/>
            <person name="Castanera R."/>
            <person name="Culley D."/>
            <person name="Daum C."/>
            <person name="Ezra D."/>
            <person name="Gonzalez J."/>
            <person name="Henrissat B."/>
            <person name="Kuo A."/>
            <person name="Liang C."/>
            <person name="Lipzen A."/>
            <person name="Lutzoni F."/>
            <person name="Magnuson J."/>
            <person name="Mondo S."/>
            <person name="Nolan M."/>
            <person name="Ohm R."/>
            <person name="Pangilinan J."/>
            <person name="Park H.-J."/>
            <person name="Ramirez L."/>
            <person name="Alfaro M."/>
            <person name="Sun H."/>
            <person name="Tritt A."/>
            <person name="Yoshinaga Y."/>
            <person name="Zwiers L.-H."/>
            <person name="Turgeon B."/>
            <person name="Goodwin S."/>
            <person name="Spatafora J."/>
            <person name="Crous P."/>
            <person name="Grigoriev I."/>
        </authorList>
    </citation>
    <scope>NUCLEOTIDE SEQUENCE</scope>
    <source>
        <strain evidence="1">CBS 175.79</strain>
    </source>
</reference>